<dbReference type="EMBL" id="JACSQY010000017">
    <property type="protein sequence ID" value="MBD7909656.1"/>
    <property type="molecule type" value="Genomic_DNA"/>
</dbReference>
<keyword evidence="4 6" id="KW-0472">Membrane</keyword>
<dbReference type="InterPro" id="IPR013525">
    <property type="entry name" value="ABC2_TM"/>
</dbReference>
<dbReference type="Gene3D" id="3.40.1710.10">
    <property type="entry name" value="abc type-2 transporter like domain"/>
    <property type="match status" value="1"/>
</dbReference>
<evidence type="ECO:0000256" key="2">
    <source>
        <dbReference type="ARBA" id="ARBA00022692"/>
    </source>
</evidence>
<keyword evidence="9" id="KW-1185">Reference proteome</keyword>
<dbReference type="InterPro" id="IPR051328">
    <property type="entry name" value="T7SS_ABC-Transporter"/>
</dbReference>
<gene>
    <name evidence="8" type="ORF">H9659_15065</name>
</gene>
<feature type="compositionally biased region" description="Polar residues" evidence="5">
    <location>
        <begin position="330"/>
        <end position="339"/>
    </location>
</feature>
<evidence type="ECO:0000256" key="3">
    <source>
        <dbReference type="ARBA" id="ARBA00022989"/>
    </source>
</evidence>
<dbReference type="Proteomes" id="UP000659496">
    <property type="component" value="Unassembled WGS sequence"/>
</dbReference>
<feature type="domain" description="ABC-2 type transporter transmembrane" evidence="7">
    <location>
        <begin position="27"/>
        <end position="185"/>
    </location>
</feature>
<dbReference type="PANTHER" id="PTHR43077:SF10">
    <property type="entry name" value="TRANSPORT PERMEASE PROTEIN"/>
    <property type="match status" value="1"/>
</dbReference>
<feature type="domain" description="ABC-2 type transporter transmembrane" evidence="7">
    <location>
        <begin position="429"/>
        <end position="722"/>
    </location>
</feature>
<evidence type="ECO:0000256" key="1">
    <source>
        <dbReference type="ARBA" id="ARBA00004141"/>
    </source>
</evidence>
<feature type="transmembrane region" description="Helical" evidence="6">
    <location>
        <begin position="618"/>
        <end position="643"/>
    </location>
</feature>
<feature type="region of interest" description="Disordered" evidence="5">
    <location>
        <begin position="330"/>
        <end position="367"/>
    </location>
</feature>
<evidence type="ECO:0000259" key="7">
    <source>
        <dbReference type="Pfam" id="PF12698"/>
    </source>
</evidence>
<dbReference type="PANTHER" id="PTHR43077">
    <property type="entry name" value="TRANSPORT PERMEASE YVFS-RELATED"/>
    <property type="match status" value="1"/>
</dbReference>
<dbReference type="InterPro" id="IPR017500">
    <property type="entry name" value="Phage_infect_YhgE_N"/>
</dbReference>
<proteinExistence type="predicted"/>
<comment type="subcellular location">
    <subcellularLocation>
        <location evidence="1">Membrane</location>
        <topology evidence="1">Multi-pass membrane protein</topology>
    </subcellularLocation>
</comment>
<feature type="transmembrane region" description="Helical" evidence="6">
    <location>
        <begin position="590"/>
        <end position="611"/>
    </location>
</feature>
<feature type="transmembrane region" description="Helical" evidence="6">
    <location>
        <begin position="20"/>
        <end position="42"/>
    </location>
</feature>
<keyword evidence="3 6" id="KW-1133">Transmembrane helix</keyword>
<dbReference type="InterPro" id="IPR017501">
    <property type="entry name" value="Phage_infect_YhgE_C"/>
</dbReference>
<dbReference type="NCBIfam" id="TIGR03061">
    <property type="entry name" value="pip_yhgE_Nterm"/>
    <property type="match status" value="1"/>
</dbReference>
<evidence type="ECO:0000313" key="9">
    <source>
        <dbReference type="Proteomes" id="UP000659496"/>
    </source>
</evidence>
<sequence>MHNIFTIFKRDVRNISTNWVAAVLIGGLIFLPSLYAWLNIYASSDPYGRTDKLPVAVVNEDKGAEVQEKHIDTGAEIVSTLKKNPSMEWHFVSKKEAMDGVEYGDYFAVMVLPENLSEQLASVVSGNPQKAEIDYFVNEKLNSIAPKITEKGATVIVDKVSSQFISTVNGVIFDMLNKLGLELEQDLPDVQKFENYVFEAEKSLPEIYDLLNRGLVDATDAQAIIHQAQGKLPEAKQITDDGLGQINRTIGYLNDAEQKLNEISPKIKADLQKVSDISNKANDFLKQLQGVELDFTELDNAKKSLDDRMSASIERIDGVKQDLVRLQELVQQNPAQNKKPSPGVDDEPDSEQQPTPSLPSPNLSGKLDDAITKTDDLKKLLQEAQTNARTVNTVVHGKAEELDRAVDDLQKIAGNTSVELDAFMKEYVNTIEPTVKKEVATAKGTLGQAKGLLTEIQSTLPKVQTILGNSDKELAEGKETIQKAVTEYPYVSEKVNQLAEKIRSIQGETDINQIIQLLQNDPDAEKTFFEEPIQLKENRLYSIENYGTGMTPFYTVLSLWVGCLLLISLLSTEVHGDEFTTRQVYFGRLLTFGLIGLLQMLIVVLGDLLLLDVHIREPFWFVVFGVIISLVFMSIVYTLVSVFGDVGKAMAIVMLVLQIAGSGGTYPVVLLPDFFGAINPFLPFTYAIDIMREAVGGIVWARVAKDLAVLAGCSLAFILFGALLKERINKGTNQLLKKSKEAGIFH</sequence>
<name>A0ABR8PN93_9BACL</name>
<organism evidence="8 9">
    <name type="scientific">Sporosarcina gallistercoris</name>
    <dbReference type="NCBI Taxonomy" id="2762245"/>
    <lineage>
        <taxon>Bacteria</taxon>
        <taxon>Bacillati</taxon>
        <taxon>Bacillota</taxon>
        <taxon>Bacilli</taxon>
        <taxon>Bacillales</taxon>
        <taxon>Caryophanaceae</taxon>
        <taxon>Sporosarcina</taxon>
    </lineage>
</organism>
<feature type="transmembrane region" description="Helical" evidence="6">
    <location>
        <begin position="707"/>
        <end position="724"/>
    </location>
</feature>
<feature type="compositionally biased region" description="Polar residues" evidence="5">
    <location>
        <begin position="351"/>
        <end position="363"/>
    </location>
</feature>
<feature type="transmembrane region" description="Helical" evidence="6">
    <location>
        <begin position="551"/>
        <end position="570"/>
    </location>
</feature>
<comment type="caution">
    <text evidence="8">The sequence shown here is derived from an EMBL/GenBank/DDBJ whole genome shotgun (WGS) entry which is preliminary data.</text>
</comment>
<protein>
    <submittedName>
        <fullName evidence="8">YhgE/Pip domain-containing protein</fullName>
    </submittedName>
</protein>
<keyword evidence="2 6" id="KW-0812">Transmembrane</keyword>
<evidence type="ECO:0000256" key="6">
    <source>
        <dbReference type="SAM" id="Phobius"/>
    </source>
</evidence>
<reference evidence="8 9" key="1">
    <citation type="submission" date="2020-08" db="EMBL/GenBank/DDBJ databases">
        <title>A Genomic Blueprint of the Chicken Gut Microbiome.</title>
        <authorList>
            <person name="Gilroy R."/>
            <person name="Ravi A."/>
            <person name="Getino M."/>
            <person name="Pursley I."/>
            <person name="Horton D.L."/>
            <person name="Alikhan N.-F."/>
            <person name="Baker D."/>
            <person name="Gharbi K."/>
            <person name="Hall N."/>
            <person name="Watson M."/>
            <person name="Adriaenssens E.M."/>
            <person name="Foster-Nyarko E."/>
            <person name="Jarju S."/>
            <person name="Secka A."/>
            <person name="Antonio M."/>
            <person name="Oren A."/>
            <person name="Chaudhuri R."/>
            <person name="La Ragione R.M."/>
            <person name="Hildebrand F."/>
            <person name="Pallen M.J."/>
        </authorList>
    </citation>
    <scope>NUCLEOTIDE SEQUENCE [LARGE SCALE GENOMIC DNA]</scope>
    <source>
        <strain evidence="8 9">Sa3CUA8</strain>
    </source>
</reference>
<evidence type="ECO:0000313" key="8">
    <source>
        <dbReference type="EMBL" id="MBD7909656.1"/>
    </source>
</evidence>
<dbReference type="Pfam" id="PF12698">
    <property type="entry name" value="ABC2_membrane_3"/>
    <property type="match status" value="2"/>
</dbReference>
<evidence type="ECO:0000256" key="5">
    <source>
        <dbReference type="SAM" id="MobiDB-lite"/>
    </source>
</evidence>
<dbReference type="NCBIfam" id="TIGR03062">
    <property type="entry name" value="pip_yhgE_Cterm"/>
    <property type="match status" value="1"/>
</dbReference>
<feature type="transmembrane region" description="Helical" evidence="6">
    <location>
        <begin position="649"/>
        <end position="669"/>
    </location>
</feature>
<accession>A0ABR8PN93</accession>
<evidence type="ECO:0000256" key="4">
    <source>
        <dbReference type="ARBA" id="ARBA00023136"/>
    </source>
</evidence>
<dbReference type="RefSeq" id="WP_191692101.1">
    <property type="nucleotide sequence ID" value="NZ_JACSQY010000017.1"/>
</dbReference>